<name>W1N8K3_9GAMM</name>
<comment type="similarity">
    <text evidence="10">In the N-terminal section; belongs to the FAD-binding oxidoreductase type 6 family.</text>
</comment>
<dbReference type="Gene3D" id="3.10.20.30">
    <property type="match status" value="1"/>
</dbReference>
<dbReference type="AlphaFoldDB" id="W1N8K3"/>
<dbReference type="Pfam" id="PF00970">
    <property type="entry name" value="FAD_binding_6"/>
    <property type="match status" value="1"/>
</dbReference>
<evidence type="ECO:0000256" key="3">
    <source>
        <dbReference type="ARBA" id="ARBA00022714"/>
    </source>
</evidence>
<dbReference type="InterPro" id="IPR050415">
    <property type="entry name" value="MRET"/>
</dbReference>
<dbReference type="eggNOG" id="COG1018">
    <property type="taxonomic scope" value="Bacteria"/>
</dbReference>
<gene>
    <name evidence="13" type="ORF">BJB45_11605</name>
</gene>
<dbReference type="InterPro" id="IPR017938">
    <property type="entry name" value="Riboflavin_synthase-like_b-brl"/>
</dbReference>
<dbReference type="EMBL" id="AVBC01000020">
    <property type="protein sequence ID" value="ERL51804.1"/>
    <property type="molecule type" value="Genomic_DNA"/>
</dbReference>
<evidence type="ECO:0000256" key="2">
    <source>
        <dbReference type="ARBA" id="ARBA00022630"/>
    </source>
</evidence>
<evidence type="ECO:0000313" key="13">
    <source>
        <dbReference type="EMBL" id="ERL51804.1"/>
    </source>
</evidence>
<dbReference type="InterPro" id="IPR039261">
    <property type="entry name" value="FNR_nucleotide-bd"/>
</dbReference>
<evidence type="ECO:0000256" key="4">
    <source>
        <dbReference type="ARBA" id="ARBA00022723"/>
    </source>
</evidence>
<dbReference type="PROSITE" id="PS00197">
    <property type="entry name" value="2FE2S_FER_1"/>
    <property type="match status" value="1"/>
</dbReference>
<dbReference type="InterPro" id="IPR008333">
    <property type="entry name" value="Cbr1-like_FAD-bd_dom"/>
</dbReference>
<dbReference type="SUPFAM" id="SSF54292">
    <property type="entry name" value="2Fe-2S ferredoxin-like"/>
    <property type="match status" value="1"/>
</dbReference>
<dbReference type="GO" id="GO:0051537">
    <property type="term" value="F:2 iron, 2 sulfur cluster binding"/>
    <property type="evidence" value="ECO:0007669"/>
    <property type="project" value="UniProtKB-KW"/>
</dbReference>
<evidence type="ECO:0000256" key="8">
    <source>
        <dbReference type="ARBA" id="ARBA00023014"/>
    </source>
</evidence>
<sequence length="376" mass="42111">MTLTSDTAMSMNFLNPVTTQTWTNGRHVVRCVKVIQETWDVRTFCFMAEQPVLYFFKPGQFVTLELDINGEQVMRSYTISSSPSIPYSFSITVKRVPGGRVSNWLHDNLGEGDELAVHGPVGNFNAIDFPADKVLMLSGGVGITPLMSMTRWFFDTNASVDLDFIHSSRTPRDIIYHRELEHVFSRIPSFNLHIVCERDGELNQAWSGYRGFLTEAMLEMMVPDFLEREIFCCGPTPYMEAIKRILEQRGFDMDHYHEESFGATPRAVQEDVRELAEQAEVAANEVDTEEMHSVEFIASGKSVRIQPSETVHSAAAKLGLHIPKACGMGICGTCRVALNSGQVEMDHNGGITDDDIEEGYILSCCSRPLGDVVIDF</sequence>
<evidence type="ECO:0000259" key="11">
    <source>
        <dbReference type="PROSITE" id="PS51085"/>
    </source>
</evidence>
<dbReference type="PANTHER" id="PTHR47354:SF6">
    <property type="entry name" value="NADH OXIDOREDUCTASE HCR"/>
    <property type="match status" value="1"/>
</dbReference>
<dbReference type="Pfam" id="PF00175">
    <property type="entry name" value="NAD_binding_1"/>
    <property type="match status" value="1"/>
</dbReference>
<keyword evidence="5" id="KW-0274">FAD</keyword>
<dbReference type="InterPro" id="IPR001433">
    <property type="entry name" value="OxRdtase_FAD/NAD-bd"/>
</dbReference>
<dbReference type="PROSITE" id="PS51384">
    <property type="entry name" value="FAD_FR"/>
    <property type="match status" value="1"/>
</dbReference>
<keyword evidence="4" id="KW-0479">Metal-binding</keyword>
<dbReference type="Gene3D" id="3.40.50.80">
    <property type="entry name" value="Nucleotide-binding domain of ferredoxin-NADP reductase (FNR) module"/>
    <property type="match status" value="1"/>
</dbReference>
<feature type="domain" description="2Fe-2S ferredoxin-type" evidence="11">
    <location>
        <begin position="292"/>
        <end position="376"/>
    </location>
</feature>
<evidence type="ECO:0000256" key="10">
    <source>
        <dbReference type="ARBA" id="ARBA00061434"/>
    </source>
</evidence>
<evidence type="ECO:0000256" key="9">
    <source>
        <dbReference type="ARBA" id="ARBA00034078"/>
    </source>
</evidence>
<keyword evidence="6" id="KW-0560">Oxidoreductase</keyword>
<dbReference type="Gene3D" id="2.40.30.10">
    <property type="entry name" value="Translation factors"/>
    <property type="match status" value="1"/>
</dbReference>
<keyword evidence="2" id="KW-0285">Flavoprotein</keyword>
<keyword evidence="7" id="KW-0408">Iron</keyword>
<dbReference type="STRING" id="1178482.AR456_15465"/>
<dbReference type="InterPro" id="IPR001041">
    <property type="entry name" value="2Fe-2S_ferredoxin-type"/>
</dbReference>
<evidence type="ECO:0000313" key="14">
    <source>
        <dbReference type="Proteomes" id="UP000019113"/>
    </source>
</evidence>
<dbReference type="Pfam" id="PF00111">
    <property type="entry name" value="Fer2"/>
    <property type="match status" value="1"/>
</dbReference>
<dbReference type="PRINTS" id="PR00406">
    <property type="entry name" value="CYTB5RDTASE"/>
</dbReference>
<keyword evidence="8" id="KW-0411">Iron-sulfur</keyword>
<feature type="domain" description="FAD-binding FR-type" evidence="12">
    <location>
        <begin position="24"/>
        <end position="127"/>
    </location>
</feature>
<comment type="cofactor">
    <cofactor evidence="9">
        <name>[2Fe-2S] cluster</name>
        <dbReference type="ChEBI" id="CHEBI:190135"/>
    </cofactor>
</comment>
<protein>
    <submittedName>
        <fullName evidence="13">Ferredoxin</fullName>
    </submittedName>
</protein>
<accession>W1N8K3</accession>
<dbReference type="PANTHER" id="PTHR47354">
    <property type="entry name" value="NADH OXIDOREDUCTASE HCR"/>
    <property type="match status" value="1"/>
</dbReference>
<reference evidence="13 14" key="1">
    <citation type="submission" date="2013-08" db="EMBL/GenBank/DDBJ databases">
        <title>draft genome of Halomonas huanghegensis, strain BJGMM-B45T.</title>
        <authorList>
            <person name="Miao C."/>
            <person name="Wan Y."/>
            <person name="Jin W."/>
        </authorList>
    </citation>
    <scope>NUCLEOTIDE SEQUENCE [LARGE SCALE GENOMIC DNA]</scope>
    <source>
        <strain evidence="13 14">BJGMM-B45</strain>
    </source>
</reference>
<evidence type="ECO:0000256" key="1">
    <source>
        <dbReference type="ARBA" id="ARBA00001974"/>
    </source>
</evidence>
<dbReference type="GO" id="GO:0016491">
    <property type="term" value="F:oxidoreductase activity"/>
    <property type="evidence" value="ECO:0007669"/>
    <property type="project" value="UniProtKB-KW"/>
</dbReference>
<dbReference type="InterPro" id="IPR006058">
    <property type="entry name" value="2Fe2S_fd_BS"/>
</dbReference>
<evidence type="ECO:0000256" key="7">
    <source>
        <dbReference type="ARBA" id="ARBA00023004"/>
    </source>
</evidence>
<dbReference type="InterPro" id="IPR036010">
    <property type="entry name" value="2Fe-2S_ferredoxin-like_sf"/>
</dbReference>
<comment type="cofactor">
    <cofactor evidence="1">
        <name>FAD</name>
        <dbReference type="ChEBI" id="CHEBI:57692"/>
    </cofactor>
</comment>
<dbReference type="PROSITE" id="PS51085">
    <property type="entry name" value="2FE2S_FER_2"/>
    <property type="match status" value="1"/>
</dbReference>
<dbReference type="CDD" id="cd06215">
    <property type="entry name" value="FNR_iron_sulfur_binding_1"/>
    <property type="match status" value="1"/>
</dbReference>
<evidence type="ECO:0000256" key="6">
    <source>
        <dbReference type="ARBA" id="ARBA00023002"/>
    </source>
</evidence>
<evidence type="ECO:0000259" key="12">
    <source>
        <dbReference type="PROSITE" id="PS51384"/>
    </source>
</evidence>
<dbReference type="InterPro" id="IPR012675">
    <property type="entry name" value="Beta-grasp_dom_sf"/>
</dbReference>
<dbReference type="GO" id="GO:0046872">
    <property type="term" value="F:metal ion binding"/>
    <property type="evidence" value="ECO:0007669"/>
    <property type="project" value="UniProtKB-KW"/>
</dbReference>
<dbReference type="InterPro" id="IPR017927">
    <property type="entry name" value="FAD-bd_FR_type"/>
</dbReference>
<dbReference type="Proteomes" id="UP000019113">
    <property type="component" value="Unassembled WGS sequence"/>
</dbReference>
<organism evidence="13 14">
    <name type="scientific">Halomonas huangheensis</name>
    <dbReference type="NCBI Taxonomy" id="1178482"/>
    <lineage>
        <taxon>Bacteria</taxon>
        <taxon>Pseudomonadati</taxon>
        <taxon>Pseudomonadota</taxon>
        <taxon>Gammaproteobacteria</taxon>
        <taxon>Oceanospirillales</taxon>
        <taxon>Halomonadaceae</taxon>
        <taxon>Halomonas</taxon>
    </lineage>
</organism>
<dbReference type="SUPFAM" id="SSF63380">
    <property type="entry name" value="Riboflavin synthase domain-like"/>
    <property type="match status" value="1"/>
</dbReference>
<dbReference type="SUPFAM" id="SSF52343">
    <property type="entry name" value="Ferredoxin reductase-like, C-terminal NADP-linked domain"/>
    <property type="match status" value="1"/>
</dbReference>
<dbReference type="PATRIC" id="fig|1178482.3.peg.1484"/>
<dbReference type="PRINTS" id="PR00371">
    <property type="entry name" value="FPNCR"/>
</dbReference>
<comment type="caution">
    <text evidence="13">The sequence shown here is derived from an EMBL/GenBank/DDBJ whole genome shotgun (WGS) entry which is preliminary data.</text>
</comment>
<proteinExistence type="inferred from homology"/>
<keyword evidence="14" id="KW-1185">Reference proteome</keyword>
<dbReference type="CDD" id="cd00207">
    <property type="entry name" value="fer2"/>
    <property type="match status" value="1"/>
</dbReference>
<dbReference type="InterPro" id="IPR001709">
    <property type="entry name" value="Flavoprot_Pyr_Nucl_cyt_Rdtase"/>
</dbReference>
<keyword evidence="3" id="KW-0001">2Fe-2S</keyword>
<evidence type="ECO:0000256" key="5">
    <source>
        <dbReference type="ARBA" id="ARBA00022827"/>
    </source>
</evidence>